<dbReference type="InterPro" id="IPR047111">
    <property type="entry name" value="YbaP-like"/>
</dbReference>
<dbReference type="Proteomes" id="UP000637074">
    <property type="component" value="Unassembled WGS sequence"/>
</dbReference>
<dbReference type="Pfam" id="PF01963">
    <property type="entry name" value="TraB_PrgY_gumN"/>
    <property type="match status" value="1"/>
</dbReference>
<dbReference type="PANTHER" id="PTHR40590:SF1">
    <property type="entry name" value="CYTOPLASMIC PROTEIN"/>
    <property type="match status" value="1"/>
</dbReference>
<reference evidence="1 2" key="1">
    <citation type="journal article" date="2022" name="Int. J. Syst. Evol. Microbiol.">
        <title>Neobacillus kokaensis sp. nov., isolated from soil.</title>
        <authorList>
            <person name="Yuki K."/>
            <person name="Matsubara H."/>
            <person name="Yamaguchi S."/>
        </authorList>
    </citation>
    <scope>NUCLEOTIDE SEQUENCE [LARGE SCALE GENOMIC DNA]</scope>
    <source>
        <strain evidence="1 2">LOB 377</strain>
    </source>
</reference>
<comment type="caution">
    <text evidence="1">The sequence shown here is derived from an EMBL/GenBank/DDBJ whole genome shotgun (WGS) entry which is preliminary data.</text>
</comment>
<gene>
    <name evidence="1" type="ORF">AM1BK_04390</name>
</gene>
<accession>A0ABQ3N6U5</accession>
<evidence type="ECO:0000313" key="2">
    <source>
        <dbReference type="Proteomes" id="UP000637074"/>
    </source>
</evidence>
<dbReference type="InterPro" id="IPR002816">
    <property type="entry name" value="TraB/PrgY/GumN_fam"/>
</dbReference>
<dbReference type="RefSeq" id="WP_191269225.1">
    <property type="nucleotide sequence ID" value="NZ_BNDS01000001.1"/>
</dbReference>
<proteinExistence type="predicted"/>
<name>A0ABQ3N6U5_9BACI</name>
<evidence type="ECO:0008006" key="3">
    <source>
        <dbReference type="Google" id="ProtNLM"/>
    </source>
</evidence>
<keyword evidence="2" id="KW-1185">Reference proteome</keyword>
<dbReference type="PANTHER" id="PTHR40590">
    <property type="entry name" value="CYTOPLASMIC PROTEIN-RELATED"/>
    <property type="match status" value="1"/>
</dbReference>
<sequence>MGDIGKRKGVSLNLKGFVLLVVSLLAGFSLVGCSTVNHAKEKPQLNVKWPFYKISKGDHYMYLLGTIHIGKEEMYPFPKQIKEALKDSQYLVTETDGEGIDRGDYQQSIDEKVFLLGNGKTLNHYLSKESQDYLQERAKEYGVKYESLQDYKLWYVINQFLNAETAGLSVDYGVDHKISELATNYHVNYKFLESPKEHFDLIQKAYPETEADQLIKQIPPLTEAKEGLNHLFKDYIEGEIKLDDEIPVNDVEKWQNKILVEERNKRWIKKLESYIDSGDIYFAAVGAGHLEGQEGLLANFESNGYLVERVIK</sequence>
<protein>
    <recommendedName>
        <fullName evidence="3">Polysaccharide biosynthesis protein GumN</fullName>
    </recommendedName>
</protein>
<dbReference type="EMBL" id="BNDS01000001">
    <property type="protein sequence ID" value="GHH96896.1"/>
    <property type="molecule type" value="Genomic_DNA"/>
</dbReference>
<dbReference type="CDD" id="cd14789">
    <property type="entry name" value="Tiki"/>
    <property type="match status" value="1"/>
</dbReference>
<evidence type="ECO:0000313" key="1">
    <source>
        <dbReference type="EMBL" id="GHH96896.1"/>
    </source>
</evidence>
<dbReference type="PROSITE" id="PS51257">
    <property type="entry name" value="PROKAR_LIPOPROTEIN"/>
    <property type="match status" value="1"/>
</dbReference>
<organism evidence="1 2">
    <name type="scientific">Neobacillus kokaensis</name>
    <dbReference type="NCBI Taxonomy" id="2759023"/>
    <lineage>
        <taxon>Bacteria</taxon>
        <taxon>Bacillati</taxon>
        <taxon>Bacillota</taxon>
        <taxon>Bacilli</taxon>
        <taxon>Bacillales</taxon>
        <taxon>Bacillaceae</taxon>
        <taxon>Neobacillus</taxon>
    </lineage>
</organism>